<dbReference type="EMBL" id="DWYG01000160">
    <property type="protein sequence ID" value="HJB42706.1"/>
    <property type="molecule type" value="Genomic_DNA"/>
</dbReference>
<gene>
    <name evidence="6" type="ORF">H9945_09435</name>
</gene>
<dbReference type="SUPFAM" id="SSF52540">
    <property type="entry name" value="P-loop containing nucleoside triphosphate hydrolases"/>
    <property type="match status" value="1"/>
</dbReference>
<evidence type="ECO:0000259" key="5">
    <source>
        <dbReference type="PROSITE" id="PS50893"/>
    </source>
</evidence>
<organism evidence="6 7">
    <name type="scientific">Candidatus Gemmiger avicola</name>
    <dbReference type="NCBI Taxonomy" id="2838605"/>
    <lineage>
        <taxon>Bacteria</taxon>
        <taxon>Bacillati</taxon>
        <taxon>Bacillota</taxon>
        <taxon>Clostridia</taxon>
        <taxon>Eubacteriales</taxon>
        <taxon>Gemmiger</taxon>
    </lineage>
</organism>
<sequence>MDFSQQPVVVDASHVSMRFNLAQEKTETLKEYLVKMLRGKLMFNEFYALKDVSFTVHKGESVALIGRNGSGKSTMLKVVAGVMYPSQGGCTVHGSIAPMIELGAGFDMDLTARENVYLNGAVLGYDRAYMDEHFHNIIDFAELWDFIDVPVKNFSSGMVTRLGFAIATEVTADLLVVDEVLAVGDFMFQQKCMERLHKMLNAGTTLLFVSHSSEQVRQLCQRAIWLDHGVKRGDGPADEVCTMYEEAMRNGEA</sequence>
<dbReference type="GO" id="GO:0005524">
    <property type="term" value="F:ATP binding"/>
    <property type="evidence" value="ECO:0007669"/>
    <property type="project" value="UniProtKB-KW"/>
</dbReference>
<keyword evidence="2" id="KW-0813">Transport</keyword>
<keyword evidence="3" id="KW-0547">Nucleotide-binding</keyword>
<dbReference type="Gene3D" id="3.40.50.300">
    <property type="entry name" value="P-loop containing nucleotide triphosphate hydrolases"/>
    <property type="match status" value="1"/>
</dbReference>
<reference evidence="6" key="2">
    <citation type="submission" date="2021-04" db="EMBL/GenBank/DDBJ databases">
        <authorList>
            <person name="Gilroy R."/>
        </authorList>
    </citation>
    <scope>NUCLEOTIDE SEQUENCE</scope>
    <source>
        <strain evidence="6">ChiBcec8-13705</strain>
    </source>
</reference>
<evidence type="ECO:0000256" key="3">
    <source>
        <dbReference type="ARBA" id="ARBA00022741"/>
    </source>
</evidence>
<dbReference type="PANTHER" id="PTHR46743:SF2">
    <property type="entry name" value="TEICHOIC ACIDS EXPORT ATP-BINDING PROTEIN TAGH"/>
    <property type="match status" value="1"/>
</dbReference>
<dbReference type="PANTHER" id="PTHR46743">
    <property type="entry name" value="TEICHOIC ACIDS EXPORT ATP-BINDING PROTEIN TAGH"/>
    <property type="match status" value="1"/>
</dbReference>
<dbReference type="AlphaFoldDB" id="A0A9D2M8L5"/>
<dbReference type="Proteomes" id="UP000886803">
    <property type="component" value="Unassembled WGS sequence"/>
</dbReference>
<dbReference type="GO" id="GO:0016020">
    <property type="term" value="C:membrane"/>
    <property type="evidence" value="ECO:0007669"/>
    <property type="project" value="InterPro"/>
</dbReference>
<dbReference type="CDD" id="cd03220">
    <property type="entry name" value="ABC_KpsT_Wzt"/>
    <property type="match status" value="1"/>
</dbReference>
<dbReference type="GO" id="GO:0140359">
    <property type="term" value="F:ABC-type transporter activity"/>
    <property type="evidence" value="ECO:0007669"/>
    <property type="project" value="InterPro"/>
</dbReference>
<dbReference type="InterPro" id="IPR003593">
    <property type="entry name" value="AAA+_ATPase"/>
</dbReference>
<dbReference type="InterPro" id="IPR003439">
    <property type="entry name" value="ABC_transporter-like_ATP-bd"/>
</dbReference>
<proteinExistence type="inferred from homology"/>
<dbReference type="GO" id="GO:0016887">
    <property type="term" value="F:ATP hydrolysis activity"/>
    <property type="evidence" value="ECO:0007669"/>
    <property type="project" value="InterPro"/>
</dbReference>
<evidence type="ECO:0000256" key="2">
    <source>
        <dbReference type="ARBA" id="ARBA00022448"/>
    </source>
</evidence>
<dbReference type="Pfam" id="PF00005">
    <property type="entry name" value="ABC_tran"/>
    <property type="match status" value="1"/>
</dbReference>
<name>A0A9D2M8L5_9FIRM</name>
<comment type="similarity">
    <text evidence="1">Belongs to the ABC transporter superfamily.</text>
</comment>
<protein>
    <submittedName>
        <fullName evidence="6">ABC transporter ATP-binding protein</fullName>
    </submittedName>
</protein>
<reference evidence="6" key="1">
    <citation type="journal article" date="2021" name="PeerJ">
        <title>Extensive microbial diversity within the chicken gut microbiome revealed by metagenomics and culture.</title>
        <authorList>
            <person name="Gilroy R."/>
            <person name="Ravi A."/>
            <person name="Getino M."/>
            <person name="Pursley I."/>
            <person name="Horton D.L."/>
            <person name="Alikhan N.F."/>
            <person name="Baker D."/>
            <person name="Gharbi K."/>
            <person name="Hall N."/>
            <person name="Watson M."/>
            <person name="Adriaenssens E.M."/>
            <person name="Foster-Nyarko E."/>
            <person name="Jarju S."/>
            <person name="Secka A."/>
            <person name="Antonio M."/>
            <person name="Oren A."/>
            <person name="Chaudhuri R.R."/>
            <person name="La Ragione R."/>
            <person name="Hildebrand F."/>
            <person name="Pallen M.J."/>
        </authorList>
    </citation>
    <scope>NUCLEOTIDE SEQUENCE</scope>
    <source>
        <strain evidence="6">ChiBcec8-13705</strain>
    </source>
</reference>
<comment type="caution">
    <text evidence="6">The sequence shown here is derived from an EMBL/GenBank/DDBJ whole genome shotgun (WGS) entry which is preliminary data.</text>
</comment>
<evidence type="ECO:0000256" key="1">
    <source>
        <dbReference type="ARBA" id="ARBA00005417"/>
    </source>
</evidence>
<feature type="domain" description="ABC transporter" evidence="5">
    <location>
        <begin position="24"/>
        <end position="253"/>
    </location>
</feature>
<accession>A0A9D2M8L5</accession>
<dbReference type="InterPro" id="IPR015860">
    <property type="entry name" value="ABC_transpr_TagH-like"/>
</dbReference>
<dbReference type="SMART" id="SM00382">
    <property type="entry name" value="AAA"/>
    <property type="match status" value="1"/>
</dbReference>
<keyword evidence="4 6" id="KW-0067">ATP-binding</keyword>
<evidence type="ECO:0000313" key="7">
    <source>
        <dbReference type="Proteomes" id="UP000886803"/>
    </source>
</evidence>
<dbReference type="InterPro" id="IPR027417">
    <property type="entry name" value="P-loop_NTPase"/>
</dbReference>
<evidence type="ECO:0000256" key="4">
    <source>
        <dbReference type="ARBA" id="ARBA00022840"/>
    </source>
</evidence>
<evidence type="ECO:0000313" key="6">
    <source>
        <dbReference type="EMBL" id="HJB42706.1"/>
    </source>
</evidence>
<dbReference type="InterPro" id="IPR050683">
    <property type="entry name" value="Bact_Polysacc_Export_ATP-bd"/>
</dbReference>
<dbReference type="PROSITE" id="PS50893">
    <property type="entry name" value="ABC_TRANSPORTER_2"/>
    <property type="match status" value="1"/>
</dbReference>